<sequence length="218" mass="24281">MDNASGLIADAHALLERGSFGRARSLTVLAQEELGKALWIYEAFEQAWSTGSEDAREVPRLASDGRRHAVKYMESFVFGKELAAFWGDYGAIEHPEDESQDGWNTFLVQKKSEAETAGQRANEEKIAGFYVDLDGSDDAAHSPADISAGSIDTDLQTAAQVVEMLLIKDHSRMKLEAQTPYDSTHEQQHRLLPISHPEDWSEASEKFRRGDYFKGTEA</sequence>
<name>A0A0X3UQJ7_9ACTN</name>
<dbReference type="AlphaFoldDB" id="A0A0X3UQJ7"/>
<accession>A0A0X3UQJ7</accession>
<protein>
    <recommendedName>
        <fullName evidence="4">AbiV family abortive infection protein</fullName>
    </recommendedName>
</protein>
<proteinExistence type="predicted"/>
<organism evidence="2 3">
    <name type="scientific">Streptomyces regalis</name>
    <dbReference type="NCBI Taxonomy" id="68262"/>
    <lineage>
        <taxon>Bacteria</taxon>
        <taxon>Bacillati</taxon>
        <taxon>Actinomycetota</taxon>
        <taxon>Actinomycetes</taxon>
        <taxon>Kitasatosporales</taxon>
        <taxon>Streptomycetaceae</taxon>
        <taxon>Streptomyces</taxon>
    </lineage>
</organism>
<evidence type="ECO:0000313" key="3">
    <source>
        <dbReference type="Proteomes" id="UP000053923"/>
    </source>
</evidence>
<dbReference type="Proteomes" id="UP000053923">
    <property type="component" value="Unassembled WGS sequence"/>
</dbReference>
<keyword evidence="3" id="KW-1185">Reference proteome</keyword>
<evidence type="ECO:0000256" key="1">
    <source>
        <dbReference type="SAM" id="MobiDB-lite"/>
    </source>
</evidence>
<evidence type="ECO:0000313" key="2">
    <source>
        <dbReference type="EMBL" id="KUL34794.1"/>
    </source>
</evidence>
<evidence type="ECO:0008006" key="4">
    <source>
        <dbReference type="Google" id="ProtNLM"/>
    </source>
</evidence>
<dbReference type="EMBL" id="LLZG01000165">
    <property type="protein sequence ID" value="KUL34794.1"/>
    <property type="molecule type" value="Genomic_DNA"/>
</dbReference>
<reference evidence="3" key="1">
    <citation type="submission" date="2015-10" db="EMBL/GenBank/DDBJ databases">
        <authorList>
            <person name="Ju K.-S."/>
            <person name="Doroghazi J.R."/>
            <person name="Metcalf W.W."/>
        </authorList>
    </citation>
    <scope>NUCLEOTIDE SEQUENCE [LARGE SCALE GENOMIC DNA]</scope>
    <source>
        <strain evidence="3">NRRL 3151</strain>
    </source>
</reference>
<dbReference type="InterPro" id="IPR030987">
    <property type="entry name" value="AbiV"/>
</dbReference>
<dbReference type="NCBIfam" id="TIGR04498">
    <property type="entry name" value="AbiV_defense"/>
    <property type="match status" value="1"/>
</dbReference>
<comment type="caution">
    <text evidence="2">The sequence shown here is derived from an EMBL/GenBank/DDBJ whole genome shotgun (WGS) entry which is preliminary data.</text>
</comment>
<feature type="compositionally biased region" description="Basic and acidic residues" evidence="1">
    <location>
        <begin position="196"/>
        <end position="218"/>
    </location>
</feature>
<gene>
    <name evidence="2" type="ORF">ADL12_20420</name>
</gene>
<feature type="region of interest" description="Disordered" evidence="1">
    <location>
        <begin position="194"/>
        <end position="218"/>
    </location>
</feature>
<dbReference type="Pfam" id="PF18728">
    <property type="entry name" value="HEPN_AbiV"/>
    <property type="match status" value="1"/>
</dbReference>